<feature type="domain" description="N-acetyltransferase" evidence="1">
    <location>
        <begin position="5"/>
        <end position="143"/>
    </location>
</feature>
<dbReference type="GO" id="GO:0004343">
    <property type="term" value="F:glucosamine 6-phosphate N-acetyltransferase activity"/>
    <property type="evidence" value="ECO:0007669"/>
    <property type="project" value="TreeGrafter"/>
</dbReference>
<dbReference type="InterPro" id="IPR039143">
    <property type="entry name" value="GNPNAT1-like"/>
</dbReference>
<keyword evidence="3" id="KW-1185">Reference proteome</keyword>
<dbReference type="PANTHER" id="PTHR13355">
    <property type="entry name" value="GLUCOSAMINE 6-PHOSPHATE N-ACETYLTRANSFERASE"/>
    <property type="match status" value="1"/>
</dbReference>
<evidence type="ECO:0000313" key="3">
    <source>
        <dbReference type="Proteomes" id="UP000580517"/>
    </source>
</evidence>
<dbReference type="PANTHER" id="PTHR13355:SF11">
    <property type="entry name" value="GLUCOSAMINE 6-PHOSPHATE N-ACETYLTRANSFERASE"/>
    <property type="match status" value="1"/>
</dbReference>
<sequence length="144" mass="15918">MNQTIRIAVGDWASSKHDAVAIRQEVFVEEQNVPVELELDGLDSECVHAVAYNEQDQPIATGRLLPDGHIGRLAVLADYRGTGVGSKILDTLVNEARRRRHMEVVLSAQTHARNFYARHGFVAEGGTYMDAGIEHVTMRHSLTA</sequence>
<protein>
    <submittedName>
        <fullName evidence="2">GNAT family N-acetyltransferase</fullName>
    </submittedName>
</protein>
<reference evidence="2 3" key="1">
    <citation type="submission" date="2020-07" db="EMBL/GenBank/DDBJ databases">
        <title>Taxonomic revisions and descriptions of new bacterial species based on genomic comparisons in the high-G+C-content subgroup of the family Alcaligenaceae.</title>
        <authorList>
            <person name="Szabo A."/>
            <person name="Felfoldi T."/>
        </authorList>
    </citation>
    <scope>NUCLEOTIDE SEQUENCE [LARGE SCALE GENOMIC DNA]</scope>
    <source>
        <strain evidence="2 3">DSM 25264</strain>
    </source>
</reference>
<dbReference type="Gene3D" id="3.40.630.30">
    <property type="match status" value="1"/>
</dbReference>
<comment type="caution">
    <text evidence="2">The sequence shown here is derived from an EMBL/GenBank/DDBJ whole genome shotgun (WGS) entry which is preliminary data.</text>
</comment>
<dbReference type="RefSeq" id="WP_129967341.1">
    <property type="nucleotide sequence ID" value="NZ_JACCEW010000001.1"/>
</dbReference>
<dbReference type="InterPro" id="IPR000182">
    <property type="entry name" value="GNAT_dom"/>
</dbReference>
<organism evidence="2 3">
    <name type="scientific">Allopusillimonas soli</name>
    <dbReference type="NCBI Taxonomy" id="659016"/>
    <lineage>
        <taxon>Bacteria</taxon>
        <taxon>Pseudomonadati</taxon>
        <taxon>Pseudomonadota</taxon>
        <taxon>Betaproteobacteria</taxon>
        <taxon>Burkholderiales</taxon>
        <taxon>Alcaligenaceae</taxon>
        <taxon>Allopusillimonas</taxon>
    </lineage>
</organism>
<accession>A0A853F4M4</accession>
<evidence type="ECO:0000259" key="1">
    <source>
        <dbReference type="PROSITE" id="PS51186"/>
    </source>
</evidence>
<dbReference type="InterPro" id="IPR016181">
    <property type="entry name" value="Acyl_CoA_acyltransferase"/>
</dbReference>
<evidence type="ECO:0000313" key="2">
    <source>
        <dbReference type="EMBL" id="NYT35464.1"/>
    </source>
</evidence>
<dbReference type="PROSITE" id="PS51186">
    <property type="entry name" value="GNAT"/>
    <property type="match status" value="1"/>
</dbReference>
<dbReference type="Pfam" id="PF13673">
    <property type="entry name" value="Acetyltransf_10"/>
    <property type="match status" value="1"/>
</dbReference>
<dbReference type="OrthoDB" id="9796171at2"/>
<dbReference type="EMBL" id="JACCEW010000001">
    <property type="protein sequence ID" value="NYT35464.1"/>
    <property type="molecule type" value="Genomic_DNA"/>
</dbReference>
<dbReference type="AlphaFoldDB" id="A0A853F4M4"/>
<dbReference type="Proteomes" id="UP000580517">
    <property type="component" value="Unassembled WGS sequence"/>
</dbReference>
<dbReference type="SUPFAM" id="SSF55729">
    <property type="entry name" value="Acyl-CoA N-acyltransferases (Nat)"/>
    <property type="match status" value="1"/>
</dbReference>
<gene>
    <name evidence="2" type="ORF">H0A68_01155</name>
</gene>
<dbReference type="CDD" id="cd04301">
    <property type="entry name" value="NAT_SF"/>
    <property type="match status" value="1"/>
</dbReference>
<proteinExistence type="predicted"/>
<keyword evidence="2" id="KW-0808">Transferase</keyword>
<name>A0A853F4M4_9BURK</name>